<feature type="transmembrane region" description="Helical" evidence="8">
    <location>
        <begin position="565"/>
        <end position="585"/>
    </location>
</feature>
<evidence type="ECO:0000256" key="5">
    <source>
        <dbReference type="ARBA" id="ARBA00022989"/>
    </source>
</evidence>
<dbReference type="EMBL" id="QWKZ01000073">
    <property type="protein sequence ID" value="RIH83784.1"/>
    <property type="molecule type" value="Genomic_DNA"/>
</dbReference>
<evidence type="ECO:0000259" key="9">
    <source>
        <dbReference type="Pfam" id="PF18274"/>
    </source>
</evidence>
<dbReference type="Gene3D" id="1.20.1460.20">
    <property type="match status" value="1"/>
</dbReference>
<sequence>MEKLVVAGPKRLARALLAELQKAGVVHIDPLRPDELGEYRLSPTEEAELRRWEALVTQAEQSLGVAGLPVGPGKQAFGGSLEEAEAILKPVAERALVLGKERALLEEELQTIELFGKAAERLAEMVQGLDQSRWLAVLPFLVAKLEELEPVRAALQQGLSDRFVLEAEPLDNQVLAVLVVRREELEAARSALSRLGLAELRFPGVYGGLPLAQAAARMRERAKLAPEELLGIREEVGRLAREYREALVAIWTRAKDEVARYKAASDLAAGQYGIALMGWVPQKAKGRVEEALARLRGQIVYAFEPVDEHHEGHQVPVTLENPAWAKPFELLHGFLNTPRYGSYDPTLMIAAFFPFFFGMVVGDIGIALLFGLLAYWLGSLAKARKNLVIGFLGANFSPEVVGSLSKVLWWMTGWAVVWGFIYGEAFGTFLEKLKILPGGGTIFYDPNHGGQGLIPMTINRLDFEQTATFLMLASIAFGVFQVLYAFVIRMQQGLKHGHMSHFWEGLGYFAGCIALIAFAYNYLTQANSSFLTVLLVVGILVFLVSAILARMPLMIAELPSKGGQILSYIRIYAVGVAGALLASLANQVGFSMAERMGFLGGVLGFVVGLIILLAVVIITTLGHVLQPIRLLWIEFGTNFGFYDESGRPYRPFRSVRAEESVG</sequence>
<dbReference type="GO" id="GO:0016471">
    <property type="term" value="C:vacuolar proton-transporting V-type ATPase complex"/>
    <property type="evidence" value="ECO:0007669"/>
    <property type="project" value="TreeGrafter"/>
</dbReference>
<evidence type="ECO:0000313" key="12">
    <source>
        <dbReference type="Proteomes" id="UP000265800"/>
    </source>
</evidence>
<dbReference type="GO" id="GO:0033179">
    <property type="term" value="C:proton-transporting V-type ATPase, V0 domain"/>
    <property type="evidence" value="ECO:0007669"/>
    <property type="project" value="InterPro"/>
</dbReference>
<evidence type="ECO:0000256" key="7">
    <source>
        <dbReference type="ARBA" id="ARBA00023136"/>
    </source>
</evidence>
<comment type="caution">
    <text evidence="11">The sequence shown here is derived from an EMBL/GenBank/DDBJ whole genome shotgun (WGS) entry which is preliminary data.</text>
</comment>
<dbReference type="GO" id="GO:0051117">
    <property type="term" value="F:ATPase binding"/>
    <property type="evidence" value="ECO:0007669"/>
    <property type="project" value="TreeGrafter"/>
</dbReference>
<feature type="transmembrane region" description="Helical" evidence="8">
    <location>
        <begin position="597"/>
        <end position="621"/>
    </location>
</feature>
<dbReference type="InterPro" id="IPR002490">
    <property type="entry name" value="V-ATPase_116kDa_su"/>
</dbReference>
<keyword evidence="5 8" id="KW-1133">Transmembrane helix</keyword>
<feature type="transmembrane region" description="Helical" evidence="8">
    <location>
        <begin position="469"/>
        <end position="490"/>
    </location>
</feature>
<organism evidence="11 12">
    <name type="scientific">Meiothermus luteus</name>
    <dbReference type="NCBI Taxonomy" id="2026184"/>
    <lineage>
        <taxon>Bacteria</taxon>
        <taxon>Thermotogati</taxon>
        <taxon>Deinococcota</taxon>
        <taxon>Deinococci</taxon>
        <taxon>Thermales</taxon>
        <taxon>Thermaceae</taxon>
        <taxon>Meiothermus</taxon>
    </lineage>
</organism>
<evidence type="ECO:0000256" key="4">
    <source>
        <dbReference type="ARBA" id="ARBA00022692"/>
    </source>
</evidence>
<dbReference type="Proteomes" id="UP000265800">
    <property type="component" value="Unassembled WGS sequence"/>
</dbReference>
<dbReference type="GO" id="GO:0007035">
    <property type="term" value="P:vacuolar acidification"/>
    <property type="evidence" value="ECO:0007669"/>
    <property type="project" value="TreeGrafter"/>
</dbReference>
<dbReference type="GO" id="GO:0046961">
    <property type="term" value="F:proton-transporting ATPase activity, rotational mechanism"/>
    <property type="evidence" value="ECO:0007669"/>
    <property type="project" value="InterPro"/>
</dbReference>
<dbReference type="InterPro" id="IPR040574">
    <property type="entry name" value="V_ATPase_I_N"/>
</dbReference>
<proteinExistence type="inferred from homology"/>
<gene>
    <name evidence="11" type="ORF">Mlute_02089</name>
</gene>
<evidence type="ECO:0000259" key="10">
    <source>
        <dbReference type="Pfam" id="PF18670"/>
    </source>
</evidence>
<dbReference type="PANTHER" id="PTHR11629">
    <property type="entry name" value="VACUOLAR PROTON ATPASES"/>
    <property type="match status" value="1"/>
</dbReference>
<protein>
    <submittedName>
        <fullName evidence="11">ATPase 116kDa subunit family protein</fullName>
    </submittedName>
</protein>
<reference evidence="11 12" key="1">
    <citation type="submission" date="2018-08" db="EMBL/GenBank/DDBJ databases">
        <title>Meiothermus luteus KCTC 52599 genome sequencing project.</title>
        <authorList>
            <person name="Da Costa M.S."/>
            <person name="Albuquerque L."/>
            <person name="Raposo P."/>
            <person name="Froufe H.J.C."/>
            <person name="Barroso C.S."/>
            <person name="Egas C."/>
        </authorList>
    </citation>
    <scope>NUCLEOTIDE SEQUENCE [LARGE SCALE GENOMIC DNA]</scope>
    <source>
        <strain evidence="11 12">KCTC 52599</strain>
    </source>
</reference>
<dbReference type="Gene3D" id="3.30.70.2750">
    <property type="match status" value="1"/>
</dbReference>
<comment type="similarity">
    <text evidence="2">Belongs to the V-ATPase 116 kDa subunit family.</text>
</comment>
<dbReference type="Pfam" id="PF18274">
    <property type="entry name" value="V_ATPase_prox"/>
    <property type="match status" value="1"/>
</dbReference>
<feature type="domain" description="Vacuolar ATPase subunit I N-terminal proximal lobe" evidence="9">
    <location>
        <begin position="1"/>
        <end position="52"/>
    </location>
</feature>
<keyword evidence="4 8" id="KW-0812">Transmembrane</keyword>
<keyword evidence="6" id="KW-0406">Ion transport</keyword>
<evidence type="ECO:0000313" key="11">
    <source>
        <dbReference type="EMBL" id="RIH83784.1"/>
    </source>
</evidence>
<evidence type="ECO:0000256" key="1">
    <source>
        <dbReference type="ARBA" id="ARBA00004141"/>
    </source>
</evidence>
<dbReference type="Pfam" id="PF18670">
    <property type="entry name" value="V_ATPase_I_N"/>
    <property type="match status" value="1"/>
</dbReference>
<evidence type="ECO:0000256" key="2">
    <source>
        <dbReference type="ARBA" id="ARBA00009904"/>
    </source>
</evidence>
<keyword evidence="7 8" id="KW-0472">Membrane</keyword>
<dbReference type="AlphaFoldDB" id="A0A399EGI5"/>
<keyword evidence="12" id="KW-1185">Reference proteome</keyword>
<feature type="transmembrane region" description="Helical" evidence="8">
    <location>
        <begin position="502"/>
        <end position="523"/>
    </location>
</feature>
<dbReference type="PANTHER" id="PTHR11629:SF63">
    <property type="entry name" value="V-TYPE PROTON ATPASE SUBUNIT A"/>
    <property type="match status" value="1"/>
</dbReference>
<evidence type="ECO:0000256" key="6">
    <source>
        <dbReference type="ARBA" id="ARBA00023065"/>
    </source>
</evidence>
<evidence type="ECO:0000256" key="8">
    <source>
        <dbReference type="SAM" id="Phobius"/>
    </source>
</evidence>
<dbReference type="InterPro" id="IPR041276">
    <property type="entry name" value="V_ATPase_prox"/>
</dbReference>
<dbReference type="RefSeq" id="WP_119360641.1">
    <property type="nucleotide sequence ID" value="NZ_QWKZ01000073.1"/>
</dbReference>
<dbReference type="Pfam" id="PF01496">
    <property type="entry name" value="V_ATPase_I"/>
    <property type="match status" value="1"/>
</dbReference>
<evidence type="ECO:0000256" key="3">
    <source>
        <dbReference type="ARBA" id="ARBA00022448"/>
    </source>
</evidence>
<dbReference type="Gene3D" id="3.30.70.2170">
    <property type="match status" value="1"/>
</dbReference>
<feature type="transmembrane region" description="Helical" evidence="8">
    <location>
        <begin position="347"/>
        <end position="377"/>
    </location>
</feature>
<feature type="domain" description="V-type ATP synthase subunit I N-terminal" evidence="10">
    <location>
        <begin position="114"/>
        <end position="202"/>
    </location>
</feature>
<dbReference type="OrthoDB" id="9803814at2"/>
<name>A0A399EGI5_9DEIN</name>
<keyword evidence="3" id="KW-0813">Transport</keyword>
<feature type="transmembrane region" description="Helical" evidence="8">
    <location>
        <begin position="529"/>
        <end position="553"/>
    </location>
</feature>
<accession>A0A399EGI5</accession>
<comment type="subcellular location">
    <subcellularLocation>
        <location evidence="1">Membrane</location>
        <topology evidence="1">Multi-pass membrane protein</topology>
    </subcellularLocation>
</comment>